<dbReference type="Proteomes" id="UP001485043">
    <property type="component" value="Unassembled WGS sequence"/>
</dbReference>
<comment type="caution">
    <text evidence="1">The sequence shown here is derived from an EMBL/GenBank/DDBJ whole genome shotgun (WGS) entry which is preliminary data.</text>
</comment>
<reference evidence="1 2" key="1">
    <citation type="journal article" date="2024" name="Nat. Commun.">
        <title>Phylogenomics reveals the evolutionary origins of lichenization in chlorophyte algae.</title>
        <authorList>
            <person name="Puginier C."/>
            <person name="Libourel C."/>
            <person name="Otte J."/>
            <person name="Skaloud P."/>
            <person name="Haon M."/>
            <person name="Grisel S."/>
            <person name="Petersen M."/>
            <person name="Berrin J.G."/>
            <person name="Delaux P.M."/>
            <person name="Dal Grande F."/>
            <person name="Keller J."/>
        </authorList>
    </citation>
    <scope>NUCLEOTIDE SEQUENCE [LARGE SCALE GENOMIC DNA]</scope>
    <source>
        <strain evidence="1 2">SAG 2523</strain>
    </source>
</reference>
<protein>
    <submittedName>
        <fullName evidence="1">Uncharacterized protein</fullName>
    </submittedName>
</protein>
<evidence type="ECO:0000313" key="1">
    <source>
        <dbReference type="EMBL" id="KAK9839736.1"/>
    </source>
</evidence>
<evidence type="ECO:0000313" key="2">
    <source>
        <dbReference type="Proteomes" id="UP001485043"/>
    </source>
</evidence>
<organism evidence="1 2">
    <name type="scientific">Apatococcus fuscideae</name>
    <dbReference type="NCBI Taxonomy" id="2026836"/>
    <lineage>
        <taxon>Eukaryota</taxon>
        <taxon>Viridiplantae</taxon>
        <taxon>Chlorophyta</taxon>
        <taxon>core chlorophytes</taxon>
        <taxon>Trebouxiophyceae</taxon>
        <taxon>Chlorellales</taxon>
        <taxon>Chlorellaceae</taxon>
        <taxon>Apatococcus</taxon>
    </lineage>
</organism>
<sequence length="74" mass="8428">MISLSRWAEATKGHCQLPGWLSPPSRRAIFRSQRSLPSSQQRNALEPAILSRSDVALAQVPDRYWITPLLFPRN</sequence>
<dbReference type="AlphaFoldDB" id="A0AAW1S270"/>
<accession>A0AAW1S270</accession>
<dbReference type="EMBL" id="JALJOV010001834">
    <property type="protein sequence ID" value="KAK9839736.1"/>
    <property type="molecule type" value="Genomic_DNA"/>
</dbReference>
<name>A0AAW1S270_9CHLO</name>
<proteinExistence type="predicted"/>
<gene>
    <name evidence="1" type="ORF">WJX84_010558</name>
</gene>
<keyword evidence="2" id="KW-1185">Reference proteome</keyword>